<reference evidence="2 3" key="1">
    <citation type="submission" date="2019-05" db="EMBL/GenBank/DDBJ databases">
        <title>Another draft genome of Portunus trituberculatus and its Hox gene families provides insights of decapod evolution.</title>
        <authorList>
            <person name="Jeong J.-H."/>
            <person name="Song I."/>
            <person name="Kim S."/>
            <person name="Choi T."/>
            <person name="Kim D."/>
            <person name="Ryu S."/>
            <person name="Kim W."/>
        </authorList>
    </citation>
    <scope>NUCLEOTIDE SEQUENCE [LARGE SCALE GENOMIC DNA]</scope>
    <source>
        <tissue evidence="2">Muscle</tissue>
    </source>
</reference>
<evidence type="ECO:0000256" key="1">
    <source>
        <dbReference type="SAM" id="MobiDB-lite"/>
    </source>
</evidence>
<evidence type="ECO:0000313" key="2">
    <source>
        <dbReference type="EMBL" id="MPC96094.1"/>
    </source>
</evidence>
<proteinExistence type="predicted"/>
<gene>
    <name evidence="2" type="ORF">E2C01_091332</name>
</gene>
<keyword evidence="3" id="KW-1185">Reference proteome</keyword>
<dbReference type="Proteomes" id="UP000324222">
    <property type="component" value="Unassembled WGS sequence"/>
</dbReference>
<organism evidence="2 3">
    <name type="scientific">Portunus trituberculatus</name>
    <name type="common">Swimming crab</name>
    <name type="synonym">Neptunus trituberculatus</name>
    <dbReference type="NCBI Taxonomy" id="210409"/>
    <lineage>
        <taxon>Eukaryota</taxon>
        <taxon>Metazoa</taxon>
        <taxon>Ecdysozoa</taxon>
        <taxon>Arthropoda</taxon>
        <taxon>Crustacea</taxon>
        <taxon>Multicrustacea</taxon>
        <taxon>Malacostraca</taxon>
        <taxon>Eumalacostraca</taxon>
        <taxon>Eucarida</taxon>
        <taxon>Decapoda</taxon>
        <taxon>Pleocyemata</taxon>
        <taxon>Brachyura</taxon>
        <taxon>Eubrachyura</taxon>
        <taxon>Portunoidea</taxon>
        <taxon>Portunidae</taxon>
        <taxon>Portuninae</taxon>
        <taxon>Portunus</taxon>
    </lineage>
</organism>
<protein>
    <submittedName>
        <fullName evidence="2">Uncharacterized protein</fullName>
    </submittedName>
</protein>
<feature type="region of interest" description="Disordered" evidence="1">
    <location>
        <begin position="1"/>
        <end position="45"/>
    </location>
</feature>
<accession>A0A5B7JUQ9</accession>
<comment type="caution">
    <text evidence="2">The sequence shown here is derived from an EMBL/GenBank/DDBJ whole genome shotgun (WGS) entry which is preliminary data.</text>
</comment>
<sequence length="45" mass="4702">MRVGCLETSNSSLSPSAPGSRSSSSTPELSSSSYTTLNSSWRICC</sequence>
<feature type="compositionally biased region" description="Low complexity" evidence="1">
    <location>
        <begin position="9"/>
        <end position="45"/>
    </location>
</feature>
<dbReference type="AlphaFoldDB" id="A0A5B7JUQ9"/>
<evidence type="ECO:0000313" key="3">
    <source>
        <dbReference type="Proteomes" id="UP000324222"/>
    </source>
</evidence>
<name>A0A5B7JUQ9_PORTR</name>
<dbReference type="EMBL" id="VSRR010104600">
    <property type="protein sequence ID" value="MPC96094.1"/>
    <property type="molecule type" value="Genomic_DNA"/>
</dbReference>